<evidence type="ECO:0000313" key="4">
    <source>
        <dbReference type="Proteomes" id="UP000193920"/>
    </source>
</evidence>
<dbReference type="SMART" id="SM00054">
    <property type="entry name" value="EFh"/>
    <property type="match status" value="2"/>
</dbReference>
<sequence>MTEVLSECQIKKFEEVYKFYDKDSDNEISATVFCDAVRSLGYVPKDSDIVEITTKYNNKLNLENFIVLIGRKINNNNSEDEIKEALSLFEDGNGNLNEKEFVHCMKTLGKLLKPEEIKEFLNEFERKNKKISINDFKNKLVQQ</sequence>
<dbReference type="Gene3D" id="1.10.238.10">
    <property type="entry name" value="EF-hand"/>
    <property type="match status" value="1"/>
</dbReference>
<accession>A0A1Y2DI96</accession>
<name>A0A1Y2DI96_9FUNG</name>
<gene>
    <name evidence="3" type="ORF">LY90DRAFT_454536</name>
</gene>
<feature type="domain" description="EF-hand" evidence="2">
    <location>
        <begin position="8"/>
        <end position="43"/>
    </location>
</feature>
<dbReference type="PROSITE" id="PS50222">
    <property type="entry name" value="EF_HAND_2"/>
    <property type="match status" value="2"/>
</dbReference>
<dbReference type="GO" id="GO:0005509">
    <property type="term" value="F:calcium ion binding"/>
    <property type="evidence" value="ECO:0007669"/>
    <property type="project" value="InterPro"/>
</dbReference>
<dbReference type="STRING" id="1754190.A0A1Y2DI96"/>
<reference evidence="3 4" key="1">
    <citation type="submission" date="2016-08" db="EMBL/GenBank/DDBJ databases">
        <title>A Parts List for Fungal Cellulosomes Revealed by Comparative Genomics.</title>
        <authorList>
            <consortium name="DOE Joint Genome Institute"/>
            <person name="Haitjema C.H."/>
            <person name="Gilmore S.P."/>
            <person name="Henske J.K."/>
            <person name="Solomon K.V."/>
            <person name="De Groot R."/>
            <person name="Kuo A."/>
            <person name="Mondo S.J."/>
            <person name="Salamov A.A."/>
            <person name="Labutti K."/>
            <person name="Zhao Z."/>
            <person name="Chiniquy J."/>
            <person name="Barry K."/>
            <person name="Brewer H.M."/>
            <person name="Purvine S.O."/>
            <person name="Wright A.T."/>
            <person name="Boxma B."/>
            <person name="Van Alen T."/>
            <person name="Hackstein J.H."/>
            <person name="Baker S.E."/>
            <person name="Grigoriev I.V."/>
            <person name="O'Malley M.A."/>
        </authorList>
    </citation>
    <scope>NUCLEOTIDE SEQUENCE [LARGE SCALE GENOMIC DNA]</scope>
    <source>
        <strain evidence="3 4">G1</strain>
    </source>
</reference>
<dbReference type="Proteomes" id="UP000193920">
    <property type="component" value="Unassembled WGS sequence"/>
</dbReference>
<evidence type="ECO:0000256" key="1">
    <source>
        <dbReference type="ARBA" id="ARBA00022737"/>
    </source>
</evidence>
<dbReference type="InterPro" id="IPR002048">
    <property type="entry name" value="EF_hand_dom"/>
</dbReference>
<comment type="caution">
    <text evidence="3">The sequence shown here is derived from an EMBL/GenBank/DDBJ whole genome shotgun (WGS) entry which is preliminary data.</text>
</comment>
<keyword evidence="1" id="KW-0677">Repeat</keyword>
<dbReference type="EMBL" id="MCOG01000065">
    <property type="protein sequence ID" value="ORY58953.1"/>
    <property type="molecule type" value="Genomic_DNA"/>
</dbReference>
<proteinExistence type="predicted"/>
<evidence type="ECO:0000313" key="3">
    <source>
        <dbReference type="EMBL" id="ORY58953.1"/>
    </source>
</evidence>
<dbReference type="InterPro" id="IPR050403">
    <property type="entry name" value="Myosin_RLC"/>
</dbReference>
<dbReference type="AlphaFoldDB" id="A0A1Y2DI96"/>
<dbReference type="PANTHER" id="PTHR23049">
    <property type="entry name" value="MYOSIN REGULATORY LIGHT CHAIN 2"/>
    <property type="match status" value="1"/>
</dbReference>
<protein>
    <submittedName>
        <fullName evidence="3">EF-hand</fullName>
    </submittedName>
</protein>
<organism evidence="3 4">
    <name type="scientific">Neocallimastix californiae</name>
    <dbReference type="NCBI Taxonomy" id="1754190"/>
    <lineage>
        <taxon>Eukaryota</taxon>
        <taxon>Fungi</taxon>
        <taxon>Fungi incertae sedis</taxon>
        <taxon>Chytridiomycota</taxon>
        <taxon>Chytridiomycota incertae sedis</taxon>
        <taxon>Neocallimastigomycetes</taxon>
        <taxon>Neocallimastigales</taxon>
        <taxon>Neocallimastigaceae</taxon>
        <taxon>Neocallimastix</taxon>
    </lineage>
</organism>
<feature type="domain" description="EF-hand" evidence="2">
    <location>
        <begin position="77"/>
        <end position="111"/>
    </location>
</feature>
<keyword evidence="4" id="KW-1185">Reference proteome</keyword>
<dbReference type="SUPFAM" id="SSF47473">
    <property type="entry name" value="EF-hand"/>
    <property type="match status" value="1"/>
</dbReference>
<evidence type="ECO:0000259" key="2">
    <source>
        <dbReference type="PROSITE" id="PS50222"/>
    </source>
</evidence>
<dbReference type="FunFam" id="1.10.238.10:FF:000003">
    <property type="entry name" value="Calmodulin A"/>
    <property type="match status" value="1"/>
</dbReference>
<dbReference type="InterPro" id="IPR011992">
    <property type="entry name" value="EF-hand-dom_pair"/>
</dbReference>
<dbReference type="OrthoDB" id="186625at2759"/>